<evidence type="ECO:0000313" key="2">
    <source>
        <dbReference type="EMBL" id="MBP2363450.1"/>
    </source>
</evidence>
<accession>A0ABS4VHP7</accession>
<dbReference type="Proteomes" id="UP001519311">
    <property type="component" value="Unassembled WGS sequence"/>
</dbReference>
<evidence type="ECO:0000313" key="3">
    <source>
        <dbReference type="Proteomes" id="UP001519311"/>
    </source>
</evidence>
<proteinExistence type="predicted"/>
<evidence type="ECO:0000256" key="1">
    <source>
        <dbReference type="SAM" id="Phobius"/>
    </source>
</evidence>
<protein>
    <recommendedName>
        <fullName evidence="4">Integral membrane protein</fullName>
    </recommendedName>
</protein>
<keyword evidence="3" id="KW-1185">Reference proteome</keyword>
<comment type="caution">
    <text evidence="2">The sequence shown here is derived from an EMBL/GenBank/DDBJ whole genome shotgun (WGS) entry which is preliminary data.</text>
</comment>
<keyword evidence="1" id="KW-0812">Transmembrane</keyword>
<feature type="transmembrane region" description="Helical" evidence="1">
    <location>
        <begin position="83"/>
        <end position="103"/>
    </location>
</feature>
<evidence type="ECO:0008006" key="4">
    <source>
        <dbReference type="Google" id="ProtNLM"/>
    </source>
</evidence>
<name>A0ABS4VHP7_9ACTN</name>
<sequence>MNFIIGLPAMVPFYSAWLLLTEFRSCAFNNTGFQSHCGSFDVIEGARWARGGVVIFGGLGVLLVVAVDVLFPAAYGRRVRPWLLGMLVIPVPYLIAIAALALVG</sequence>
<feature type="transmembrane region" description="Helical" evidence="1">
    <location>
        <begin position="48"/>
        <end position="71"/>
    </location>
</feature>
<dbReference type="RefSeq" id="WP_124283463.1">
    <property type="nucleotide sequence ID" value="NZ_BMWJ01000020.1"/>
</dbReference>
<reference evidence="2 3" key="1">
    <citation type="submission" date="2021-03" db="EMBL/GenBank/DDBJ databases">
        <title>Sequencing the genomes of 1000 actinobacteria strains.</title>
        <authorList>
            <person name="Klenk H.-P."/>
        </authorList>
    </citation>
    <scope>NUCLEOTIDE SEQUENCE [LARGE SCALE GENOMIC DNA]</scope>
    <source>
        <strain evidence="2 3">DSM 40843</strain>
    </source>
</reference>
<gene>
    <name evidence="2" type="ORF">JOF59_005942</name>
</gene>
<dbReference type="EMBL" id="JAGINS010000002">
    <property type="protein sequence ID" value="MBP2363450.1"/>
    <property type="molecule type" value="Genomic_DNA"/>
</dbReference>
<keyword evidence="1" id="KW-1133">Transmembrane helix</keyword>
<organism evidence="2 3">
    <name type="scientific">Streptomyces clavifer</name>
    <dbReference type="NCBI Taxonomy" id="68188"/>
    <lineage>
        <taxon>Bacteria</taxon>
        <taxon>Bacillati</taxon>
        <taxon>Actinomycetota</taxon>
        <taxon>Actinomycetes</taxon>
        <taxon>Kitasatosporales</taxon>
        <taxon>Streptomycetaceae</taxon>
        <taxon>Streptomyces</taxon>
    </lineage>
</organism>
<keyword evidence="1" id="KW-0472">Membrane</keyword>